<feature type="domain" description="STAS" evidence="6">
    <location>
        <begin position="445"/>
        <end position="560"/>
    </location>
</feature>
<keyword evidence="3 5" id="KW-1133">Transmembrane helix</keyword>
<feature type="transmembrane region" description="Helical" evidence="5">
    <location>
        <begin position="108"/>
        <end position="129"/>
    </location>
</feature>
<feature type="transmembrane region" description="Helical" evidence="5">
    <location>
        <begin position="215"/>
        <end position="237"/>
    </location>
</feature>
<feature type="transmembrane region" description="Helical" evidence="5">
    <location>
        <begin position="179"/>
        <end position="203"/>
    </location>
</feature>
<dbReference type="InterPro" id="IPR002645">
    <property type="entry name" value="STAS_dom"/>
</dbReference>
<dbReference type="InterPro" id="IPR036513">
    <property type="entry name" value="STAS_dom_sf"/>
</dbReference>
<keyword evidence="2 5" id="KW-0812">Transmembrane</keyword>
<sequence>MSAHRVARALAVGLRPGLRALGRRDGPALRGDLVGGLTVAAYMIPQVMAYAGVAGLSPVTGLWAAVGALVLYTLLGTSPLLSVGPESTTALLTAVAVAPLAAGDPARYGALATGLALVVGLVCVAGRFARLGFLADLLSRPVLVGYMAGIALIMIIGQLGAMTGVPVDGDGPLAELRSFVAGLGAVDPPTLVLSLTALLLLGAGARWAPRTPTPLVVVVLASLTVALVPWFAGLTTVGTVPGGVPVPSLPPLGLADYGALVLPALGVAVVGFSDVVLTGRAFAGRDGVTPDADRELLALGGTNFASGLLGGFPVSSSGSRTALGRAAGARSQLHSIVAVLVVVVVLIVGGDLLATLPRAALGALVVYAAVRLIELGEFRRISAFRRSELLLALATVAAVLALGVLYGVLAAVALSVLDLVRRIARPHAAVLGFAPGVAGMHDVHDLPGTEQVPGLVVHRYDAPLFFANAEDFRRSVHEAVATADPPARWVLLDLEAVTELDVTSADTLGGLVRDLAADGLVVAIARAKRELVADLDAGGVLEAVAPEHLFPTLPTAVAAYREAC</sequence>
<feature type="transmembrane region" description="Helical" evidence="5">
    <location>
        <begin position="141"/>
        <end position="159"/>
    </location>
</feature>
<evidence type="ECO:0000256" key="4">
    <source>
        <dbReference type="ARBA" id="ARBA00023136"/>
    </source>
</evidence>
<evidence type="ECO:0000256" key="2">
    <source>
        <dbReference type="ARBA" id="ARBA00022692"/>
    </source>
</evidence>
<feature type="transmembrane region" description="Helical" evidence="5">
    <location>
        <begin position="359"/>
        <end position="378"/>
    </location>
</feature>
<dbReference type="EMBL" id="BAABGT010000025">
    <property type="protein sequence ID" value="GAA4542105.1"/>
    <property type="molecule type" value="Genomic_DNA"/>
</dbReference>
<protein>
    <submittedName>
        <fullName evidence="7">SulP family inorganic anion transporter</fullName>
    </submittedName>
</protein>
<dbReference type="CDD" id="cd07042">
    <property type="entry name" value="STAS_SulP_like_sulfate_transporter"/>
    <property type="match status" value="1"/>
</dbReference>
<dbReference type="PANTHER" id="PTHR11814">
    <property type="entry name" value="SULFATE TRANSPORTER"/>
    <property type="match status" value="1"/>
</dbReference>
<evidence type="ECO:0000256" key="5">
    <source>
        <dbReference type="SAM" id="Phobius"/>
    </source>
</evidence>
<dbReference type="PROSITE" id="PS50801">
    <property type="entry name" value="STAS"/>
    <property type="match status" value="1"/>
</dbReference>
<dbReference type="Pfam" id="PF00916">
    <property type="entry name" value="Sulfate_transp"/>
    <property type="match status" value="1"/>
</dbReference>
<keyword evidence="8" id="KW-1185">Reference proteome</keyword>
<dbReference type="RefSeq" id="WP_345414463.1">
    <property type="nucleotide sequence ID" value="NZ_BAABGT010000025.1"/>
</dbReference>
<organism evidence="7 8">
    <name type="scientific">Pseudonocardia xishanensis</name>
    <dbReference type="NCBI Taxonomy" id="630995"/>
    <lineage>
        <taxon>Bacteria</taxon>
        <taxon>Bacillati</taxon>
        <taxon>Actinomycetota</taxon>
        <taxon>Actinomycetes</taxon>
        <taxon>Pseudonocardiales</taxon>
        <taxon>Pseudonocardiaceae</taxon>
        <taxon>Pseudonocardia</taxon>
    </lineage>
</organism>
<evidence type="ECO:0000313" key="7">
    <source>
        <dbReference type="EMBL" id="GAA4542105.1"/>
    </source>
</evidence>
<reference evidence="8" key="1">
    <citation type="journal article" date="2019" name="Int. J. Syst. Evol. Microbiol.">
        <title>The Global Catalogue of Microorganisms (GCM) 10K type strain sequencing project: providing services to taxonomists for standard genome sequencing and annotation.</title>
        <authorList>
            <consortium name="The Broad Institute Genomics Platform"/>
            <consortium name="The Broad Institute Genome Sequencing Center for Infectious Disease"/>
            <person name="Wu L."/>
            <person name="Ma J."/>
        </authorList>
    </citation>
    <scope>NUCLEOTIDE SEQUENCE [LARGE SCALE GENOMIC DNA]</scope>
    <source>
        <strain evidence="8">JCM 17906</strain>
    </source>
</reference>
<gene>
    <name evidence="7" type="ORF">GCM10023175_16950</name>
</gene>
<feature type="transmembrane region" description="Helical" evidence="5">
    <location>
        <begin position="333"/>
        <end position="353"/>
    </location>
</feature>
<name>A0ABP8RNE5_9PSEU</name>
<dbReference type="Proteomes" id="UP001501598">
    <property type="component" value="Unassembled WGS sequence"/>
</dbReference>
<evidence type="ECO:0000256" key="1">
    <source>
        <dbReference type="ARBA" id="ARBA00004141"/>
    </source>
</evidence>
<comment type="caution">
    <text evidence="7">The sequence shown here is derived from an EMBL/GenBank/DDBJ whole genome shotgun (WGS) entry which is preliminary data.</text>
</comment>
<feature type="transmembrane region" description="Helical" evidence="5">
    <location>
        <begin position="59"/>
        <end position="76"/>
    </location>
</feature>
<keyword evidence="4 5" id="KW-0472">Membrane</keyword>
<comment type="subcellular location">
    <subcellularLocation>
        <location evidence="1">Membrane</location>
        <topology evidence="1">Multi-pass membrane protein</topology>
    </subcellularLocation>
</comment>
<dbReference type="InterPro" id="IPR011547">
    <property type="entry name" value="SLC26A/SulP_dom"/>
</dbReference>
<evidence type="ECO:0000259" key="6">
    <source>
        <dbReference type="PROSITE" id="PS50801"/>
    </source>
</evidence>
<proteinExistence type="predicted"/>
<dbReference type="Gene3D" id="3.30.750.24">
    <property type="entry name" value="STAS domain"/>
    <property type="match status" value="1"/>
</dbReference>
<dbReference type="SUPFAM" id="SSF52091">
    <property type="entry name" value="SpoIIaa-like"/>
    <property type="match status" value="1"/>
</dbReference>
<evidence type="ECO:0000313" key="8">
    <source>
        <dbReference type="Proteomes" id="UP001501598"/>
    </source>
</evidence>
<dbReference type="Pfam" id="PF01740">
    <property type="entry name" value="STAS"/>
    <property type="match status" value="1"/>
</dbReference>
<dbReference type="InterPro" id="IPR001902">
    <property type="entry name" value="SLC26A/SulP_fam"/>
</dbReference>
<accession>A0ABP8RNE5</accession>
<feature type="transmembrane region" description="Helical" evidence="5">
    <location>
        <begin position="390"/>
        <end position="417"/>
    </location>
</feature>
<evidence type="ECO:0000256" key="3">
    <source>
        <dbReference type="ARBA" id="ARBA00022989"/>
    </source>
</evidence>
<feature type="transmembrane region" description="Helical" evidence="5">
    <location>
        <begin position="257"/>
        <end position="277"/>
    </location>
</feature>